<evidence type="ECO:0000256" key="2">
    <source>
        <dbReference type="ARBA" id="ARBA00008891"/>
    </source>
</evidence>
<dbReference type="Proteomes" id="UP001211907">
    <property type="component" value="Unassembled WGS sequence"/>
</dbReference>
<evidence type="ECO:0000256" key="5">
    <source>
        <dbReference type="ARBA" id="ARBA00023085"/>
    </source>
</evidence>
<dbReference type="EC" id="3.1.1.11" evidence="3"/>
<dbReference type="GO" id="GO:0042545">
    <property type="term" value="P:cell wall modification"/>
    <property type="evidence" value="ECO:0007669"/>
    <property type="project" value="InterPro"/>
</dbReference>
<evidence type="ECO:0000259" key="6">
    <source>
        <dbReference type="Pfam" id="PF01095"/>
    </source>
</evidence>
<dbReference type="PANTHER" id="PTHR31321:SF137">
    <property type="entry name" value="PECTIN METHYL ESTERASE (EUROFUNG)"/>
    <property type="match status" value="1"/>
</dbReference>
<dbReference type="Pfam" id="PF01095">
    <property type="entry name" value="Pectinesterase"/>
    <property type="match status" value="1"/>
</dbReference>
<reference evidence="7" key="1">
    <citation type="submission" date="2020-05" db="EMBL/GenBank/DDBJ databases">
        <title>Phylogenomic resolution of chytrid fungi.</title>
        <authorList>
            <person name="Stajich J.E."/>
            <person name="Amses K."/>
            <person name="Simmons R."/>
            <person name="Seto K."/>
            <person name="Myers J."/>
            <person name="Bonds A."/>
            <person name="Quandt C.A."/>
            <person name="Barry K."/>
            <person name="Liu P."/>
            <person name="Grigoriev I."/>
            <person name="Longcore J.E."/>
            <person name="James T.Y."/>
        </authorList>
    </citation>
    <scope>NUCLEOTIDE SEQUENCE</scope>
    <source>
        <strain evidence="7">JEL0513</strain>
    </source>
</reference>
<dbReference type="SUPFAM" id="SSF51126">
    <property type="entry name" value="Pectin lyase-like"/>
    <property type="match status" value="1"/>
</dbReference>
<sequence length="581" mass="63348">MLTLVKTLQKNASVPDIIAFAVEVIEITNKRGVEVSLRDDSVGTAKATTRLYVWGGKLTIHVGDLLWVSGAKIWRAASESDSGTAILSLSLSTLFADTKNQLNSELRIVSRIILDNRQQLEVSLSEPPLDRIQSRIEELLAWSVTDPFLKTLRASVAPPIHNVARSALENDIAVTKGSLHFQSYPKPTLSDFTDEIFGQARSFVATIQGNHSKIVCVVFRDTLEQIVGFSLLIPNELMKKLRTKYSTAFKSVQSAVESLPNNTVAYQILILSGTYVEQVNVSRAGPIYLLGQTTTPSNRTFNTVKISWAAWAGTGDDAYTATLTVAPNLDAALTGSGPTGFAVPSNTAFGNTDFRAYNIDFINDYKPYSGSPSLALSVGYSNTGFYRSRFYSYQDTVYVGKLGNAYFYDNEIAGETDFFYGFGTAWVNSSLITLRSCGGGITAWKGTNTTFVNSYGVYIHDSVIQKANSSLSIKGKCALGRPWNAEHRSIFANTSFDNSILPGGYIEWSSSDPRLGVNTTMAVYADYGAGYNTTALAANSKITKIFTAAQYVPYSTTALVFQAPFTGVYGNNLWIETNPTC</sequence>
<comment type="pathway">
    <text evidence="1">Glycan metabolism; pectin degradation; 2-dehydro-3-deoxy-D-gluconate from pectin: step 1/5.</text>
</comment>
<proteinExistence type="inferred from homology"/>
<evidence type="ECO:0000256" key="3">
    <source>
        <dbReference type="ARBA" id="ARBA00013229"/>
    </source>
</evidence>
<keyword evidence="4" id="KW-0378">Hydrolase</keyword>
<feature type="domain" description="Pectinesterase catalytic" evidence="6">
    <location>
        <begin position="348"/>
        <end position="550"/>
    </location>
</feature>
<comment type="similarity">
    <text evidence="2">Belongs to the pectinesterase family.</text>
</comment>
<gene>
    <name evidence="7" type="ORF">HK100_011609</name>
</gene>
<accession>A0AAD5T2N9</accession>
<dbReference type="Gene3D" id="2.160.20.10">
    <property type="entry name" value="Single-stranded right-handed beta-helix, Pectin lyase-like"/>
    <property type="match status" value="1"/>
</dbReference>
<comment type="caution">
    <text evidence="7">The sequence shown here is derived from an EMBL/GenBank/DDBJ whole genome shotgun (WGS) entry which is preliminary data.</text>
</comment>
<evidence type="ECO:0000313" key="7">
    <source>
        <dbReference type="EMBL" id="KAJ3123414.1"/>
    </source>
</evidence>
<protein>
    <recommendedName>
        <fullName evidence="3">pectinesterase</fullName>
        <ecNumber evidence="3">3.1.1.11</ecNumber>
    </recommendedName>
</protein>
<keyword evidence="5" id="KW-0063">Aspartyl esterase</keyword>
<name>A0AAD5T2N9_9FUNG</name>
<dbReference type="GO" id="GO:0030599">
    <property type="term" value="F:pectinesterase activity"/>
    <property type="evidence" value="ECO:0007669"/>
    <property type="project" value="UniProtKB-EC"/>
</dbReference>
<dbReference type="GO" id="GO:0045490">
    <property type="term" value="P:pectin catabolic process"/>
    <property type="evidence" value="ECO:0007669"/>
    <property type="project" value="TreeGrafter"/>
</dbReference>
<evidence type="ECO:0000256" key="1">
    <source>
        <dbReference type="ARBA" id="ARBA00005184"/>
    </source>
</evidence>
<organism evidence="7 8">
    <name type="scientific">Physocladia obscura</name>
    <dbReference type="NCBI Taxonomy" id="109957"/>
    <lineage>
        <taxon>Eukaryota</taxon>
        <taxon>Fungi</taxon>
        <taxon>Fungi incertae sedis</taxon>
        <taxon>Chytridiomycota</taxon>
        <taxon>Chytridiomycota incertae sedis</taxon>
        <taxon>Chytridiomycetes</taxon>
        <taxon>Chytridiales</taxon>
        <taxon>Chytriomycetaceae</taxon>
        <taxon>Physocladia</taxon>
    </lineage>
</organism>
<evidence type="ECO:0000256" key="4">
    <source>
        <dbReference type="ARBA" id="ARBA00022801"/>
    </source>
</evidence>
<dbReference type="EMBL" id="JADGJH010000739">
    <property type="protein sequence ID" value="KAJ3123414.1"/>
    <property type="molecule type" value="Genomic_DNA"/>
</dbReference>
<evidence type="ECO:0000313" key="8">
    <source>
        <dbReference type="Proteomes" id="UP001211907"/>
    </source>
</evidence>
<dbReference type="AlphaFoldDB" id="A0AAD5T2N9"/>
<dbReference type="InterPro" id="IPR011050">
    <property type="entry name" value="Pectin_lyase_fold/virulence"/>
</dbReference>
<dbReference type="InterPro" id="IPR000070">
    <property type="entry name" value="Pectinesterase_cat"/>
</dbReference>
<dbReference type="InterPro" id="IPR012334">
    <property type="entry name" value="Pectin_lyas_fold"/>
</dbReference>
<dbReference type="PANTHER" id="PTHR31321">
    <property type="entry name" value="ACYL-COA THIOESTER HYDROLASE YBHC-RELATED"/>
    <property type="match status" value="1"/>
</dbReference>
<keyword evidence="8" id="KW-1185">Reference proteome</keyword>